<dbReference type="Proteomes" id="UP001243375">
    <property type="component" value="Unassembled WGS sequence"/>
</dbReference>
<accession>A0ACC2X5N8</accession>
<reference evidence="1" key="1">
    <citation type="submission" date="2023-04" db="EMBL/GenBank/DDBJ databases">
        <title>Draft Genome sequencing of Naganishia species isolated from polar environments using Oxford Nanopore Technology.</title>
        <authorList>
            <person name="Leo P."/>
            <person name="Venkateswaran K."/>
        </authorList>
    </citation>
    <scope>NUCLEOTIDE SEQUENCE</scope>
    <source>
        <strain evidence="1">MNA-CCFEE 5425</strain>
    </source>
</reference>
<name>A0ACC2X5N8_9TREE</name>
<evidence type="ECO:0000313" key="1">
    <source>
        <dbReference type="EMBL" id="KAJ9119083.1"/>
    </source>
</evidence>
<sequence>MSFTTRSRPFTRTIWSRVRQQTLANAVGAGFRPSLELENGQLLQSYVNLYAYSCQYMFKAYLTPRTAARPSIHQEPRKLPPALSTNAKAGNIKATVNRTTTKPQARKERRSILYQSTPVATKTSWKPDNSPVFLPPTENPNLAQELIRILNSSSAVAKPSDALNQAIAHHRGNASHSSVETFNLLLAFAARTRNYYALRKVLRDMQAGNVQWDDSTRTFVLKAVLQHPGSPEVSSEVDNTTNGRSTSPANPRADPQTGIHKKKLQGRTALIQRLEATSSASADKYRQTVLNAGRWTHKKVSSTNHAHPERLQSDLPSKSAHSPSESPPAMRLGVLQNAPAPDKARSQLPPHDSQLSPSLFLAFLRYMLACSSNPPSLVDSYQALLALDIADRRVTPDHLLHLTHLYLHPSLYAHRRPYSVITDMLRFTRNGPCAFKPNSQTLQKALYSLRLRQQRARTAMILVRMFRRLWGASIVDLTCWRLVGRYGLEMNDTWVQAFALKGGIAAHQRDRAAVRKSVESRSSEDHSVTTHALVDPFRRHGRERRKWAEVRKAIIGRIRHTRAAIKEQLEAQALAESVEMATDQVEITEERVGTTMEKVGMSSEKGEMPTEQVEMPTEKGKLSLKKASILHG</sequence>
<proteinExistence type="predicted"/>
<organism evidence="1 2">
    <name type="scientific">Naganishia vaughanmartiniae</name>
    <dbReference type="NCBI Taxonomy" id="1424756"/>
    <lineage>
        <taxon>Eukaryota</taxon>
        <taxon>Fungi</taxon>
        <taxon>Dikarya</taxon>
        <taxon>Basidiomycota</taxon>
        <taxon>Agaricomycotina</taxon>
        <taxon>Tremellomycetes</taxon>
        <taxon>Filobasidiales</taxon>
        <taxon>Filobasidiaceae</taxon>
        <taxon>Naganishia</taxon>
    </lineage>
</organism>
<keyword evidence="2" id="KW-1185">Reference proteome</keyword>
<gene>
    <name evidence="1" type="ORF">QFC22_003574</name>
</gene>
<evidence type="ECO:0000313" key="2">
    <source>
        <dbReference type="Proteomes" id="UP001243375"/>
    </source>
</evidence>
<dbReference type="EMBL" id="JASBWU010000009">
    <property type="protein sequence ID" value="KAJ9119083.1"/>
    <property type="molecule type" value="Genomic_DNA"/>
</dbReference>
<protein>
    <submittedName>
        <fullName evidence="1">Uncharacterized protein</fullName>
    </submittedName>
</protein>
<comment type="caution">
    <text evidence="1">The sequence shown here is derived from an EMBL/GenBank/DDBJ whole genome shotgun (WGS) entry which is preliminary data.</text>
</comment>